<organism evidence="5 6">
    <name type="scientific">Syntrophus aciditrophicus (strain SB)</name>
    <dbReference type="NCBI Taxonomy" id="56780"/>
    <lineage>
        <taxon>Bacteria</taxon>
        <taxon>Pseudomonadati</taxon>
        <taxon>Thermodesulfobacteriota</taxon>
        <taxon>Syntrophia</taxon>
        <taxon>Syntrophales</taxon>
        <taxon>Syntrophaceae</taxon>
        <taxon>Syntrophus</taxon>
    </lineage>
</organism>
<evidence type="ECO:0000256" key="3">
    <source>
        <dbReference type="ARBA" id="ARBA00022801"/>
    </source>
</evidence>
<reference evidence="5 6" key="1">
    <citation type="journal article" date="2007" name="Proc. Natl. Acad. Sci. U.S.A.">
        <title>The genome of Syntrophus aciditrophicus: life at the thermodynamic limit of microbial growth.</title>
        <authorList>
            <person name="McInerney M.J."/>
            <person name="Rohlin L."/>
            <person name="Mouttaki H."/>
            <person name="Kim U."/>
            <person name="Krupp R.S."/>
            <person name="Rios-Hernandez L."/>
            <person name="Sieber J."/>
            <person name="Struchtemeyer C.G."/>
            <person name="Bhattacharyya A."/>
            <person name="Campbell J.W."/>
            <person name="Gunsalus R.P."/>
        </authorList>
    </citation>
    <scope>NUCLEOTIDE SEQUENCE [LARGE SCALE GENOMIC DNA]</scope>
    <source>
        <strain evidence="5 6">SB</strain>
    </source>
</reference>
<evidence type="ECO:0000256" key="2">
    <source>
        <dbReference type="ARBA" id="ARBA00022723"/>
    </source>
</evidence>
<protein>
    <submittedName>
        <fullName evidence="5">Phosphoserine phosphatase</fullName>
        <ecNumber evidence="5">3.1.3.3</ecNumber>
    </submittedName>
</protein>
<dbReference type="InterPro" id="IPR016965">
    <property type="entry name" value="Pase_PHOSPHO-typ"/>
</dbReference>
<keyword evidence="3 5" id="KW-0378">Hydrolase</keyword>
<sequence length="242" mass="27926">MDKRILILCDFDGTTCLNDIGNQILNRYAKGWREIDRAYCANKIGSRLAYLQIQPLFHGTKREMTDYALHHEKIDPHFQPFYQSCKEKGIDLKIVSDGLDFYIASVLRKYDLQEIEFYSNRVVFQSNATLSIEFPSPRNGCHLCGTCKSTILNFYREFYDLIIYVGDSYSDVCPAMIADLVFAKPILSEKCRKNGKACIAYENFRDVGEYLSKFLEEPAGDEESPFWDVATKQGNSRHQENL</sequence>
<dbReference type="eggNOG" id="COG4359">
    <property type="taxonomic scope" value="Bacteria"/>
</dbReference>
<dbReference type="Gene3D" id="3.40.50.1000">
    <property type="entry name" value="HAD superfamily/HAD-like"/>
    <property type="match status" value="1"/>
</dbReference>
<dbReference type="EC" id="3.1.3.3" evidence="5"/>
<dbReference type="OrthoDB" id="9804940at2"/>
<dbReference type="AlphaFoldDB" id="Q2LTM4"/>
<dbReference type="GO" id="GO:0016791">
    <property type="term" value="F:phosphatase activity"/>
    <property type="evidence" value="ECO:0007669"/>
    <property type="project" value="InterPro"/>
</dbReference>
<gene>
    <name evidence="5" type="ORF">SYN_02182</name>
</gene>
<dbReference type="InterPro" id="IPR050849">
    <property type="entry name" value="HAD-like_hydrolase_phosphatase"/>
</dbReference>
<dbReference type="KEGG" id="sat:SYN_02182"/>
<proteinExistence type="predicted"/>
<dbReference type="InterPro" id="IPR006384">
    <property type="entry name" value="HAD_hydro_PyrdxlP_Pase-like"/>
</dbReference>
<dbReference type="SUPFAM" id="SSF56784">
    <property type="entry name" value="HAD-like"/>
    <property type="match status" value="1"/>
</dbReference>
<keyword evidence="4" id="KW-0460">Magnesium</keyword>
<dbReference type="NCBIfam" id="TIGR01488">
    <property type="entry name" value="HAD-SF-IB"/>
    <property type="match status" value="1"/>
</dbReference>
<evidence type="ECO:0000313" key="5">
    <source>
        <dbReference type="EMBL" id="ABC77434.1"/>
    </source>
</evidence>
<dbReference type="GO" id="GO:0046872">
    <property type="term" value="F:metal ion binding"/>
    <property type="evidence" value="ECO:0007669"/>
    <property type="project" value="UniProtKB-KW"/>
</dbReference>
<dbReference type="Pfam" id="PF06888">
    <property type="entry name" value="Put_Phosphatase"/>
    <property type="match status" value="1"/>
</dbReference>
<evidence type="ECO:0000256" key="1">
    <source>
        <dbReference type="ARBA" id="ARBA00001946"/>
    </source>
</evidence>
<dbReference type="InterPro" id="IPR023214">
    <property type="entry name" value="HAD_sf"/>
</dbReference>
<dbReference type="Proteomes" id="UP000001933">
    <property type="component" value="Chromosome"/>
</dbReference>
<dbReference type="InterPro" id="IPR036412">
    <property type="entry name" value="HAD-like_sf"/>
</dbReference>
<dbReference type="RefSeq" id="WP_011417456.1">
    <property type="nucleotide sequence ID" value="NC_007759.1"/>
</dbReference>
<dbReference type="InParanoid" id="Q2LTM4"/>
<dbReference type="STRING" id="56780.SYN_02182"/>
<dbReference type="HOGENOM" id="CLU_058495_2_0_7"/>
<name>Q2LTM4_SYNAS</name>
<comment type="cofactor">
    <cofactor evidence="1">
        <name>Mg(2+)</name>
        <dbReference type="ChEBI" id="CHEBI:18420"/>
    </cofactor>
</comment>
<dbReference type="NCBIfam" id="TIGR01489">
    <property type="entry name" value="DKMTPPase-SF"/>
    <property type="match status" value="1"/>
</dbReference>
<dbReference type="Gene3D" id="3.90.1470.20">
    <property type="match status" value="1"/>
</dbReference>
<accession>Q2LTM4</accession>
<dbReference type="PANTHER" id="PTHR28181:SF2">
    <property type="entry name" value="PHOSPHORIC MONOESTER HYDROLASE"/>
    <property type="match status" value="1"/>
</dbReference>
<dbReference type="EMBL" id="CP000252">
    <property type="protein sequence ID" value="ABC77434.1"/>
    <property type="molecule type" value="Genomic_DNA"/>
</dbReference>
<dbReference type="PANTHER" id="PTHR28181">
    <property type="entry name" value="UPF0655 PROTEIN YCR015C"/>
    <property type="match status" value="1"/>
</dbReference>
<evidence type="ECO:0000313" key="6">
    <source>
        <dbReference type="Proteomes" id="UP000001933"/>
    </source>
</evidence>
<keyword evidence="2" id="KW-0479">Metal-binding</keyword>
<keyword evidence="6" id="KW-1185">Reference proteome</keyword>
<evidence type="ECO:0000256" key="4">
    <source>
        <dbReference type="ARBA" id="ARBA00022842"/>
    </source>
</evidence>